<gene>
    <name evidence="1" type="ORF">CEXT_601481</name>
</gene>
<reference evidence="1 2" key="1">
    <citation type="submission" date="2021-06" db="EMBL/GenBank/DDBJ databases">
        <title>Caerostris extrusa draft genome.</title>
        <authorList>
            <person name="Kono N."/>
            <person name="Arakawa K."/>
        </authorList>
    </citation>
    <scope>NUCLEOTIDE SEQUENCE [LARGE SCALE GENOMIC DNA]</scope>
</reference>
<keyword evidence="2" id="KW-1185">Reference proteome</keyword>
<evidence type="ECO:0000313" key="2">
    <source>
        <dbReference type="Proteomes" id="UP001054945"/>
    </source>
</evidence>
<name>A0AAV4QEM6_CAEEX</name>
<dbReference type="AlphaFoldDB" id="A0AAV4QEM6"/>
<dbReference type="Proteomes" id="UP001054945">
    <property type="component" value="Unassembled WGS sequence"/>
</dbReference>
<dbReference type="EMBL" id="BPLR01006125">
    <property type="protein sequence ID" value="GIY07585.1"/>
    <property type="molecule type" value="Genomic_DNA"/>
</dbReference>
<organism evidence="1 2">
    <name type="scientific">Caerostris extrusa</name>
    <name type="common">Bark spider</name>
    <name type="synonym">Caerostris bankana</name>
    <dbReference type="NCBI Taxonomy" id="172846"/>
    <lineage>
        <taxon>Eukaryota</taxon>
        <taxon>Metazoa</taxon>
        <taxon>Ecdysozoa</taxon>
        <taxon>Arthropoda</taxon>
        <taxon>Chelicerata</taxon>
        <taxon>Arachnida</taxon>
        <taxon>Araneae</taxon>
        <taxon>Araneomorphae</taxon>
        <taxon>Entelegynae</taxon>
        <taxon>Araneoidea</taxon>
        <taxon>Araneidae</taxon>
        <taxon>Caerostris</taxon>
    </lineage>
</organism>
<accession>A0AAV4QEM6</accession>
<sequence>MRDSVLNSTKLHTPRYYRNLHTPNDRTQSFVGVRFRNIHVNRWVLTARQEKHALNTKAADNKYHAVLLLKAEKQQMAVNRMTVEEK</sequence>
<protein>
    <submittedName>
        <fullName evidence="1">Uncharacterized protein</fullName>
    </submittedName>
</protein>
<comment type="caution">
    <text evidence="1">The sequence shown here is derived from an EMBL/GenBank/DDBJ whole genome shotgun (WGS) entry which is preliminary data.</text>
</comment>
<evidence type="ECO:0000313" key="1">
    <source>
        <dbReference type="EMBL" id="GIY07585.1"/>
    </source>
</evidence>
<proteinExistence type="predicted"/>